<reference evidence="3" key="2">
    <citation type="journal article" date="2023" name="Microbiol Resour">
        <title>Decontamination and Annotation of the Draft Genome Sequence of the Oomycete Lagenidium giganteum ARSEF 373.</title>
        <authorList>
            <person name="Morgan W.R."/>
            <person name="Tartar A."/>
        </authorList>
    </citation>
    <scope>NUCLEOTIDE SEQUENCE</scope>
    <source>
        <strain evidence="3">ARSEF 373</strain>
    </source>
</reference>
<proteinExistence type="predicted"/>
<dbReference type="EMBL" id="DAKRPA010000062">
    <property type="protein sequence ID" value="DBA00532.1"/>
    <property type="molecule type" value="Genomic_DNA"/>
</dbReference>
<keyword evidence="4" id="KW-1185">Reference proteome</keyword>
<evidence type="ECO:0000313" key="3">
    <source>
        <dbReference type="EMBL" id="DBA00532.1"/>
    </source>
</evidence>
<feature type="transmembrane region" description="Helical" evidence="2">
    <location>
        <begin position="280"/>
        <end position="297"/>
    </location>
</feature>
<feature type="transmembrane region" description="Helical" evidence="2">
    <location>
        <begin position="221"/>
        <end position="245"/>
    </location>
</feature>
<feature type="compositionally biased region" description="Basic and acidic residues" evidence="1">
    <location>
        <begin position="1"/>
        <end position="19"/>
    </location>
</feature>
<keyword evidence="2" id="KW-1133">Transmembrane helix</keyword>
<accession>A0AAV2Z1J3</accession>
<dbReference type="AlphaFoldDB" id="A0AAV2Z1J3"/>
<organism evidence="3 4">
    <name type="scientific">Lagenidium giganteum</name>
    <dbReference type="NCBI Taxonomy" id="4803"/>
    <lineage>
        <taxon>Eukaryota</taxon>
        <taxon>Sar</taxon>
        <taxon>Stramenopiles</taxon>
        <taxon>Oomycota</taxon>
        <taxon>Peronosporomycetes</taxon>
        <taxon>Pythiales</taxon>
        <taxon>Pythiaceae</taxon>
    </lineage>
</organism>
<feature type="compositionally biased region" description="Basic and acidic residues" evidence="1">
    <location>
        <begin position="38"/>
        <end position="48"/>
    </location>
</feature>
<evidence type="ECO:0000256" key="2">
    <source>
        <dbReference type="SAM" id="Phobius"/>
    </source>
</evidence>
<dbReference type="Proteomes" id="UP001146120">
    <property type="component" value="Unassembled WGS sequence"/>
</dbReference>
<gene>
    <name evidence="3" type="ORF">N0F65_006436</name>
</gene>
<protein>
    <submittedName>
        <fullName evidence="3">Uncharacterized protein</fullName>
    </submittedName>
</protein>
<feature type="transmembrane region" description="Helical" evidence="2">
    <location>
        <begin position="257"/>
        <end position="275"/>
    </location>
</feature>
<evidence type="ECO:0000256" key="1">
    <source>
        <dbReference type="SAM" id="MobiDB-lite"/>
    </source>
</evidence>
<evidence type="ECO:0000313" key="4">
    <source>
        <dbReference type="Proteomes" id="UP001146120"/>
    </source>
</evidence>
<sequence>MPDIVGYDHDQLEEARSNPETEVPAPFSNVFENVPLTVDERERKDEGKPGNSIDHSNEFEGLDLEAIPPYSRNEEQAKDLSNAIELDRVDAHDEELHDSSNEIKKGVILEEQVSRDTSEAFDASALPPRLTKKLFRGLRALVPDDYHAKLHDLEIASIRVLDELSGWSREVDAEVRDGRVVLFLWLGEVWSKTVEQAQVARDTAKQIWRTNEDLRIVCRNVAGLIALLLSGAAFATCYLVVSWIPSFLLNFYRGFDVVTRAQLQIFSCLIVLLLLYRVRALLMFWVVAALSAAYYYWSGHVVIEVRFT</sequence>
<keyword evidence="2" id="KW-0812">Transmembrane</keyword>
<feature type="region of interest" description="Disordered" evidence="1">
    <location>
        <begin position="1"/>
        <end position="57"/>
    </location>
</feature>
<comment type="caution">
    <text evidence="3">The sequence shown here is derived from an EMBL/GenBank/DDBJ whole genome shotgun (WGS) entry which is preliminary data.</text>
</comment>
<name>A0AAV2Z1J3_9STRA</name>
<reference evidence="3" key="1">
    <citation type="submission" date="2022-11" db="EMBL/GenBank/DDBJ databases">
        <authorList>
            <person name="Morgan W.R."/>
            <person name="Tartar A."/>
        </authorList>
    </citation>
    <scope>NUCLEOTIDE SEQUENCE</scope>
    <source>
        <strain evidence="3">ARSEF 373</strain>
    </source>
</reference>
<keyword evidence="2" id="KW-0472">Membrane</keyword>